<proteinExistence type="predicted"/>
<dbReference type="PANTHER" id="PTHR43019">
    <property type="entry name" value="SERINE ENDOPROTEASE DEGS"/>
    <property type="match status" value="1"/>
</dbReference>
<evidence type="ECO:0008006" key="4">
    <source>
        <dbReference type="Google" id="ProtNLM"/>
    </source>
</evidence>
<keyword evidence="1" id="KW-1133">Transmembrane helix</keyword>
<name>A0A917MZD9_9BACT</name>
<organism evidence="2 3">
    <name type="scientific">Filimonas zeae</name>
    <dbReference type="NCBI Taxonomy" id="1737353"/>
    <lineage>
        <taxon>Bacteria</taxon>
        <taxon>Pseudomonadati</taxon>
        <taxon>Bacteroidota</taxon>
        <taxon>Chitinophagia</taxon>
        <taxon>Chitinophagales</taxon>
        <taxon>Chitinophagaceae</taxon>
        <taxon>Filimonas</taxon>
    </lineage>
</organism>
<keyword evidence="1" id="KW-0472">Membrane</keyword>
<reference evidence="2" key="2">
    <citation type="submission" date="2020-09" db="EMBL/GenBank/DDBJ databases">
        <authorList>
            <person name="Sun Q."/>
            <person name="Zhou Y."/>
        </authorList>
    </citation>
    <scope>NUCLEOTIDE SEQUENCE</scope>
    <source>
        <strain evidence="2">CGMCC 1.15290</strain>
    </source>
</reference>
<dbReference type="EMBL" id="BMIB01000008">
    <property type="protein sequence ID" value="GGH82852.1"/>
    <property type="molecule type" value="Genomic_DNA"/>
</dbReference>
<dbReference type="Proteomes" id="UP000627292">
    <property type="component" value="Unassembled WGS sequence"/>
</dbReference>
<reference evidence="2" key="1">
    <citation type="journal article" date="2014" name="Int. J. Syst. Evol. Microbiol.">
        <title>Complete genome sequence of Corynebacterium casei LMG S-19264T (=DSM 44701T), isolated from a smear-ripened cheese.</title>
        <authorList>
            <consortium name="US DOE Joint Genome Institute (JGI-PGF)"/>
            <person name="Walter F."/>
            <person name="Albersmeier A."/>
            <person name="Kalinowski J."/>
            <person name="Ruckert C."/>
        </authorList>
    </citation>
    <scope>NUCLEOTIDE SEQUENCE</scope>
    <source>
        <strain evidence="2">CGMCC 1.15290</strain>
    </source>
</reference>
<dbReference type="InterPro" id="IPR001940">
    <property type="entry name" value="Peptidase_S1C"/>
</dbReference>
<accession>A0A917MZD9</accession>
<dbReference type="GO" id="GO:0004252">
    <property type="term" value="F:serine-type endopeptidase activity"/>
    <property type="evidence" value="ECO:0007669"/>
    <property type="project" value="InterPro"/>
</dbReference>
<dbReference type="InterPro" id="IPR009003">
    <property type="entry name" value="Peptidase_S1_PA"/>
</dbReference>
<feature type="transmembrane region" description="Helical" evidence="1">
    <location>
        <begin position="98"/>
        <end position="120"/>
    </location>
</feature>
<evidence type="ECO:0000256" key="1">
    <source>
        <dbReference type="SAM" id="Phobius"/>
    </source>
</evidence>
<evidence type="ECO:0000313" key="3">
    <source>
        <dbReference type="Proteomes" id="UP000627292"/>
    </source>
</evidence>
<dbReference type="PANTHER" id="PTHR43019:SF23">
    <property type="entry name" value="PROTEASE DO-LIKE 5, CHLOROPLASTIC"/>
    <property type="match status" value="1"/>
</dbReference>
<evidence type="ECO:0000313" key="2">
    <source>
        <dbReference type="EMBL" id="GGH82852.1"/>
    </source>
</evidence>
<comment type="caution">
    <text evidence="2">The sequence shown here is derived from an EMBL/GenBank/DDBJ whole genome shotgun (WGS) entry which is preliminary data.</text>
</comment>
<protein>
    <recommendedName>
        <fullName evidence="4">Trypsin-like peptidase domain-containing protein</fullName>
    </recommendedName>
</protein>
<dbReference type="SUPFAM" id="SSF50494">
    <property type="entry name" value="Trypsin-like serine proteases"/>
    <property type="match status" value="1"/>
</dbReference>
<keyword evidence="1" id="KW-0812">Transmembrane</keyword>
<dbReference type="AlphaFoldDB" id="A0A917MZD9"/>
<dbReference type="RefSeq" id="WP_188959198.1">
    <property type="nucleotide sequence ID" value="NZ_BMIB01000008.1"/>
</dbReference>
<dbReference type="PRINTS" id="PR00834">
    <property type="entry name" value="PROTEASES2C"/>
</dbReference>
<gene>
    <name evidence="2" type="ORF">GCM10011379_57360</name>
</gene>
<sequence>MEDIQLIEATERYLNGTMSEAEKTAFEQLRKNTPEVDQMVVEHKLFLHQMDAYSDHRNLKQALHDAHSRLVDKGDISENGRSNGKAKIVQLWQKYRRVTGIAASIAGITALVISWMVAALSPNANNTRIQQLGREIEQIKRNQQYQGVKLNEVENKIPKGTTLKGGGSAFLLDSKGYLLTNAHVIKDAKGILVVNKGKEYSASVIYANAAQDLAILKINDSDFTTAAQLPYGIRKNSSELGEEIFTLGYPRNDIVYNMGYLSSRTGFEGDSSSYQISLPANPGNSGGPVFNKNGEIIGVLSTRQTQAEGVVFAIKSKGIYQLVDEMKKADTATKRIKLPAGSNLKGVERRQQIAEIEDCVFLVNVYN</sequence>
<dbReference type="Gene3D" id="2.40.10.120">
    <property type="match status" value="1"/>
</dbReference>
<dbReference type="Pfam" id="PF13365">
    <property type="entry name" value="Trypsin_2"/>
    <property type="match status" value="1"/>
</dbReference>
<dbReference type="GO" id="GO:0006508">
    <property type="term" value="P:proteolysis"/>
    <property type="evidence" value="ECO:0007669"/>
    <property type="project" value="InterPro"/>
</dbReference>
<keyword evidence="3" id="KW-1185">Reference proteome</keyword>